<comment type="subunit">
    <text evidence="5">Homodimer.</text>
</comment>
<organism evidence="6 7">
    <name type="scientific">Ralstonia mojiangensis</name>
    <dbReference type="NCBI Taxonomy" id="2953895"/>
    <lineage>
        <taxon>Bacteria</taxon>
        <taxon>Pseudomonadati</taxon>
        <taxon>Pseudomonadota</taxon>
        <taxon>Betaproteobacteria</taxon>
        <taxon>Burkholderiales</taxon>
        <taxon>Burkholderiaceae</taxon>
        <taxon>Ralstonia</taxon>
    </lineage>
</organism>
<dbReference type="CDD" id="cd00438">
    <property type="entry name" value="cupin_RmlC"/>
    <property type="match status" value="1"/>
</dbReference>
<comment type="similarity">
    <text evidence="5">Belongs to the dTDP-4-dehydrorhamnose 3,5-epimerase family.</text>
</comment>
<evidence type="ECO:0000256" key="2">
    <source>
        <dbReference type="ARBA" id="ARBA00001997"/>
    </source>
</evidence>
<dbReference type="SUPFAM" id="SSF51182">
    <property type="entry name" value="RmlC-like cupins"/>
    <property type="match status" value="1"/>
</dbReference>
<evidence type="ECO:0000313" key="6">
    <source>
        <dbReference type="EMBL" id="MCT7310121.1"/>
    </source>
</evidence>
<gene>
    <name evidence="6" type="primary">rfbC</name>
    <name evidence="6" type="ORF">N5J06_04145</name>
</gene>
<dbReference type="InterPro" id="IPR000888">
    <property type="entry name" value="RmlC-like"/>
</dbReference>
<evidence type="ECO:0000256" key="3">
    <source>
        <dbReference type="ARBA" id="ARBA00012098"/>
    </source>
</evidence>
<comment type="caution">
    <text evidence="6">The sequence shown here is derived from an EMBL/GenBank/DDBJ whole genome shotgun (WGS) entry which is preliminary data.</text>
</comment>
<protein>
    <recommendedName>
        <fullName evidence="4 5">dTDP-4-dehydrorhamnose 3,5-epimerase</fullName>
        <ecNumber evidence="3 5">5.1.3.13</ecNumber>
    </recommendedName>
    <alternativeName>
        <fullName evidence="5">Thymidine diphospho-4-keto-rhamnose 3,5-epimerase</fullName>
    </alternativeName>
</protein>
<dbReference type="InterPro" id="IPR011051">
    <property type="entry name" value="RmlC_Cupin_sf"/>
</dbReference>
<evidence type="ECO:0000256" key="4">
    <source>
        <dbReference type="ARBA" id="ARBA00019595"/>
    </source>
</evidence>
<evidence type="ECO:0000313" key="7">
    <source>
        <dbReference type="Proteomes" id="UP001164420"/>
    </source>
</evidence>
<sequence>MKVVPTDIRGMLIIEPEVFGDSRGFFYESFNQRAFREATGIAEVFVQDNQSRSHKGVLRGLHYQVTQPQGKLIRVVRGAVFDVVVDIRADSPTFGRWVATQLTEENRRQVWAPAGVAHGYLVISDVADLLYKATDYYAPQFERCIKWDDPILNISWPFKEHGIIAPQLSDKDLNGSKFSAYAWSKGK</sequence>
<dbReference type="EMBL" id="JAOCQI010000001">
    <property type="protein sequence ID" value="MCT7310121.1"/>
    <property type="molecule type" value="Genomic_DNA"/>
</dbReference>
<dbReference type="EC" id="5.1.3.13" evidence="3 5"/>
<dbReference type="Proteomes" id="UP001164420">
    <property type="component" value="Unassembled WGS sequence"/>
</dbReference>
<comment type="pathway">
    <text evidence="5">Carbohydrate biosynthesis; dTDP-L-rhamnose biosynthesis.</text>
</comment>
<dbReference type="PANTHER" id="PTHR21047:SF2">
    <property type="entry name" value="THYMIDINE DIPHOSPHO-4-KETO-RHAMNOSE 3,5-EPIMERASE"/>
    <property type="match status" value="1"/>
</dbReference>
<dbReference type="Gene3D" id="2.60.120.10">
    <property type="entry name" value="Jelly Rolls"/>
    <property type="match status" value="1"/>
</dbReference>
<keyword evidence="7" id="KW-1185">Reference proteome</keyword>
<comment type="function">
    <text evidence="2 5">Catalyzes the epimerization of the C3' and C5'positions of dTDP-6-deoxy-D-xylo-4-hexulose, forming dTDP-6-deoxy-L-lyxo-4-hexulose.</text>
</comment>
<accession>A0ABT2L3Y5</accession>
<name>A0ABT2L3Y5_9RALS</name>
<dbReference type="Pfam" id="PF00908">
    <property type="entry name" value="dTDP_sugar_isom"/>
    <property type="match status" value="1"/>
</dbReference>
<proteinExistence type="inferred from homology"/>
<dbReference type="InterPro" id="IPR014710">
    <property type="entry name" value="RmlC-like_jellyroll"/>
</dbReference>
<dbReference type="NCBIfam" id="TIGR01221">
    <property type="entry name" value="rmlC"/>
    <property type="match status" value="1"/>
</dbReference>
<dbReference type="PANTHER" id="PTHR21047">
    <property type="entry name" value="DTDP-6-DEOXY-D-GLUCOSE-3,5 EPIMERASE"/>
    <property type="match status" value="1"/>
</dbReference>
<keyword evidence="5 6" id="KW-0413">Isomerase</keyword>
<dbReference type="RefSeq" id="WP_260784796.1">
    <property type="nucleotide sequence ID" value="NZ_JAOCQI010000001.1"/>
</dbReference>
<evidence type="ECO:0000256" key="5">
    <source>
        <dbReference type="RuleBase" id="RU364069"/>
    </source>
</evidence>
<reference evidence="6 7" key="1">
    <citation type="journal article" date="2023" name="Front. Microbiol.">
        <title>Ralstonia chuxiongensis sp. nov., Ralstonia mojiangensis sp. nov., and Ralstonia soli sp. nov., isolated from tobacco fields, are three novel species in the family Burkholderiaceae.</title>
        <authorList>
            <person name="Lu C.H."/>
            <person name="Zhang Y.Y."/>
            <person name="Jiang N."/>
            <person name="Chen W."/>
            <person name="Shao X."/>
            <person name="Zhao Z.M."/>
            <person name="Lu W.L."/>
            <person name="Hu X."/>
            <person name="Xi Y.X."/>
            <person name="Zou S.Y."/>
            <person name="Wei Q.J."/>
            <person name="Lin Z.L."/>
            <person name="Gong L."/>
            <person name="Gai X.T."/>
            <person name="Zhang L.Q."/>
            <person name="Li J.Y."/>
            <person name="Jin Y."/>
            <person name="Xia Z.Y."/>
        </authorList>
    </citation>
    <scope>NUCLEOTIDE SEQUENCE [LARGE SCALE GENOMIC DNA]</scope>
    <source>
        <strain evidence="6 7">22TCJT01-1</strain>
    </source>
</reference>
<comment type="catalytic activity">
    <reaction evidence="1 5">
        <text>dTDP-4-dehydro-6-deoxy-alpha-D-glucose = dTDP-4-dehydro-beta-L-rhamnose</text>
        <dbReference type="Rhea" id="RHEA:16969"/>
        <dbReference type="ChEBI" id="CHEBI:57649"/>
        <dbReference type="ChEBI" id="CHEBI:62830"/>
        <dbReference type="EC" id="5.1.3.13"/>
    </reaction>
</comment>
<dbReference type="GO" id="GO:0008830">
    <property type="term" value="F:dTDP-4-dehydrorhamnose 3,5-epimerase activity"/>
    <property type="evidence" value="ECO:0007669"/>
    <property type="project" value="UniProtKB-EC"/>
</dbReference>
<evidence type="ECO:0000256" key="1">
    <source>
        <dbReference type="ARBA" id="ARBA00001298"/>
    </source>
</evidence>